<organism evidence="9 10">
    <name type="scientific">Trematosphaeria pertusa</name>
    <dbReference type="NCBI Taxonomy" id="390896"/>
    <lineage>
        <taxon>Eukaryota</taxon>
        <taxon>Fungi</taxon>
        <taxon>Dikarya</taxon>
        <taxon>Ascomycota</taxon>
        <taxon>Pezizomycotina</taxon>
        <taxon>Dothideomycetes</taxon>
        <taxon>Pleosporomycetidae</taxon>
        <taxon>Pleosporales</taxon>
        <taxon>Massarineae</taxon>
        <taxon>Trematosphaeriaceae</taxon>
        <taxon>Trematosphaeria</taxon>
    </lineage>
</organism>
<dbReference type="AlphaFoldDB" id="A0A6A6I5V9"/>
<evidence type="ECO:0000256" key="6">
    <source>
        <dbReference type="ARBA" id="ARBA00023157"/>
    </source>
</evidence>
<keyword evidence="6" id="KW-1015">Disulfide bond</keyword>
<feature type="signal peptide" evidence="8">
    <location>
        <begin position="1"/>
        <end position="19"/>
    </location>
</feature>
<evidence type="ECO:0000313" key="10">
    <source>
        <dbReference type="Proteomes" id="UP000800094"/>
    </source>
</evidence>
<proteinExistence type="inferred from homology"/>
<sequence>MKSFTFILYLLVGFPFCSAWGNLAHRTIALLAQKYFTPEASWYTRDLLGKETIDSAAIWADTYKLLPWGRDTASWHFVDALDDPPNSCSVDYHRDCHPNRTCIITATMNMTEKISETTIASRERQKALKFLLHLIGDLHCPLHAESIERGGNDILVLYRGIKTNLHFAWDVLIPRDIAGGEGLNEVETAYAWAERLYNKSTNEYGNAALVGVHGLQDLEQATSTKELLLRWATEANELVCRIVLKDGVEDVRGKELSGEYYQGSVAVVEQQITRAGIRLAMWMNLLAEKEARLKWDKEELR</sequence>
<evidence type="ECO:0000256" key="2">
    <source>
        <dbReference type="ARBA" id="ARBA00022722"/>
    </source>
</evidence>
<dbReference type="PANTHER" id="PTHR33146:SF26">
    <property type="entry name" value="ENDONUCLEASE 4"/>
    <property type="match status" value="1"/>
</dbReference>
<keyword evidence="5" id="KW-0378">Hydrolase</keyword>
<protein>
    <submittedName>
        <fullName evidence="9">Phospholipase C/P1 nuclease</fullName>
    </submittedName>
</protein>
<comment type="similarity">
    <text evidence="1">Belongs to the nuclease type I family.</text>
</comment>
<dbReference type="OrthoDB" id="441446at2759"/>
<dbReference type="Pfam" id="PF02265">
    <property type="entry name" value="S1-P1_nuclease"/>
    <property type="match status" value="1"/>
</dbReference>
<dbReference type="GeneID" id="54589517"/>
<dbReference type="GO" id="GO:0004519">
    <property type="term" value="F:endonuclease activity"/>
    <property type="evidence" value="ECO:0007669"/>
    <property type="project" value="UniProtKB-KW"/>
</dbReference>
<dbReference type="PANTHER" id="PTHR33146">
    <property type="entry name" value="ENDONUCLEASE 4"/>
    <property type="match status" value="1"/>
</dbReference>
<evidence type="ECO:0000313" key="9">
    <source>
        <dbReference type="EMBL" id="KAF2245332.1"/>
    </source>
</evidence>
<gene>
    <name evidence="9" type="ORF">BU26DRAFT_67047</name>
</gene>
<accession>A0A6A6I5V9</accession>
<dbReference type="GO" id="GO:0016788">
    <property type="term" value="F:hydrolase activity, acting on ester bonds"/>
    <property type="evidence" value="ECO:0007669"/>
    <property type="project" value="InterPro"/>
</dbReference>
<evidence type="ECO:0000256" key="5">
    <source>
        <dbReference type="ARBA" id="ARBA00022801"/>
    </source>
</evidence>
<evidence type="ECO:0000256" key="7">
    <source>
        <dbReference type="ARBA" id="ARBA00023180"/>
    </source>
</evidence>
<dbReference type="InterPro" id="IPR008947">
    <property type="entry name" value="PLipase_C/P1_nuclease_dom_sf"/>
</dbReference>
<evidence type="ECO:0000256" key="4">
    <source>
        <dbReference type="ARBA" id="ARBA00022759"/>
    </source>
</evidence>
<dbReference type="SUPFAM" id="SSF48537">
    <property type="entry name" value="Phospholipase C/P1 nuclease"/>
    <property type="match status" value="1"/>
</dbReference>
<keyword evidence="7" id="KW-0325">Glycoprotein</keyword>
<evidence type="ECO:0000256" key="1">
    <source>
        <dbReference type="ARBA" id="ARBA00009547"/>
    </source>
</evidence>
<evidence type="ECO:0000256" key="8">
    <source>
        <dbReference type="SAM" id="SignalP"/>
    </source>
</evidence>
<reference evidence="9" key="1">
    <citation type="journal article" date="2020" name="Stud. Mycol.">
        <title>101 Dothideomycetes genomes: a test case for predicting lifestyles and emergence of pathogens.</title>
        <authorList>
            <person name="Haridas S."/>
            <person name="Albert R."/>
            <person name="Binder M."/>
            <person name="Bloem J."/>
            <person name="Labutti K."/>
            <person name="Salamov A."/>
            <person name="Andreopoulos B."/>
            <person name="Baker S."/>
            <person name="Barry K."/>
            <person name="Bills G."/>
            <person name="Bluhm B."/>
            <person name="Cannon C."/>
            <person name="Castanera R."/>
            <person name="Culley D."/>
            <person name="Daum C."/>
            <person name="Ezra D."/>
            <person name="Gonzalez J."/>
            <person name="Henrissat B."/>
            <person name="Kuo A."/>
            <person name="Liang C."/>
            <person name="Lipzen A."/>
            <person name="Lutzoni F."/>
            <person name="Magnuson J."/>
            <person name="Mondo S."/>
            <person name="Nolan M."/>
            <person name="Ohm R."/>
            <person name="Pangilinan J."/>
            <person name="Park H.-J."/>
            <person name="Ramirez L."/>
            <person name="Alfaro M."/>
            <person name="Sun H."/>
            <person name="Tritt A."/>
            <person name="Yoshinaga Y."/>
            <person name="Zwiers L.-H."/>
            <person name="Turgeon B."/>
            <person name="Goodwin S."/>
            <person name="Spatafora J."/>
            <person name="Crous P."/>
            <person name="Grigoriev I."/>
        </authorList>
    </citation>
    <scope>NUCLEOTIDE SEQUENCE</scope>
    <source>
        <strain evidence="9">CBS 122368</strain>
    </source>
</reference>
<keyword evidence="4" id="KW-0255">Endonuclease</keyword>
<name>A0A6A6I5V9_9PLEO</name>
<dbReference type="InterPro" id="IPR003154">
    <property type="entry name" value="S1/P1nuclease"/>
</dbReference>
<dbReference type="EMBL" id="ML987200">
    <property type="protein sequence ID" value="KAF2245332.1"/>
    <property type="molecule type" value="Genomic_DNA"/>
</dbReference>
<keyword evidence="10" id="KW-1185">Reference proteome</keyword>
<dbReference type="GO" id="GO:0046872">
    <property type="term" value="F:metal ion binding"/>
    <property type="evidence" value="ECO:0007669"/>
    <property type="project" value="UniProtKB-KW"/>
</dbReference>
<keyword evidence="3" id="KW-0479">Metal-binding</keyword>
<keyword evidence="2" id="KW-0540">Nuclease</keyword>
<dbReference type="Gene3D" id="1.10.575.10">
    <property type="entry name" value="P1 Nuclease"/>
    <property type="match status" value="1"/>
</dbReference>
<dbReference type="GO" id="GO:0006308">
    <property type="term" value="P:DNA catabolic process"/>
    <property type="evidence" value="ECO:0007669"/>
    <property type="project" value="InterPro"/>
</dbReference>
<evidence type="ECO:0000256" key="3">
    <source>
        <dbReference type="ARBA" id="ARBA00022723"/>
    </source>
</evidence>
<dbReference type="RefSeq" id="XP_033680336.1">
    <property type="nucleotide sequence ID" value="XM_033836187.1"/>
</dbReference>
<keyword evidence="8" id="KW-0732">Signal</keyword>
<dbReference type="CDD" id="cd11010">
    <property type="entry name" value="S1-P1_nuclease"/>
    <property type="match status" value="1"/>
</dbReference>
<dbReference type="GO" id="GO:0003676">
    <property type="term" value="F:nucleic acid binding"/>
    <property type="evidence" value="ECO:0007669"/>
    <property type="project" value="InterPro"/>
</dbReference>
<feature type="chain" id="PRO_5025432321" evidence="8">
    <location>
        <begin position="20"/>
        <end position="301"/>
    </location>
</feature>
<dbReference type="Proteomes" id="UP000800094">
    <property type="component" value="Unassembled WGS sequence"/>
</dbReference>